<gene>
    <name evidence="4" type="ORF">PDM29_20720</name>
</gene>
<keyword evidence="4" id="KW-0614">Plasmid</keyword>
<keyword evidence="2" id="KW-0067">ATP-binding</keyword>
<feature type="domain" description="Zeta toxin" evidence="3">
    <location>
        <begin position="31"/>
        <end position="218"/>
    </location>
</feature>
<evidence type="ECO:0000259" key="3">
    <source>
        <dbReference type="Pfam" id="PF06414"/>
    </source>
</evidence>
<dbReference type="InterPro" id="IPR027417">
    <property type="entry name" value="P-loop_NTPase"/>
</dbReference>
<dbReference type="Pfam" id="PF06414">
    <property type="entry name" value="Zeta_toxin"/>
    <property type="match status" value="1"/>
</dbReference>
<evidence type="ECO:0000313" key="5">
    <source>
        <dbReference type="Proteomes" id="UP001302072"/>
    </source>
</evidence>
<dbReference type="SUPFAM" id="SSF52540">
    <property type="entry name" value="P-loop containing nucleoside triphosphate hydrolases"/>
    <property type="match status" value="1"/>
</dbReference>
<evidence type="ECO:0000256" key="1">
    <source>
        <dbReference type="ARBA" id="ARBA00022741"/>
    </source>
</evidence>
<organism evidence="4 5">
    <name type="scientific">Stenotrophomonas oahuensis</name>
    <dbReference type="NCBI Taxonomy" id="3003271"/>
    <lineage>
        <taxon>Bacteria</taxon>
        <taxon>Pseudomonadati</taxon>
        <taxon>Pseudomonadota</taxon>
        <taxon>Gammaproteobacteria</taxon>
        <taxon>Lysobacterales</taxon>
        <taxon>Lysobacteraceae</taxon>
        <taxon>Stenotrophomonas</taxon>
    </lineage>
</organism>
<reference evidence="4 5" key="1">
    <citation type="submission" date="2022-12" db="EMBL/GenBank/DDBJ databases">
        <title>Two new species, Stenotrophomonas aracearum and Stenotrophomonas oahuensis, isolated from Anthurium (Araceae family) in Hawaii.</title>
        <authorList>
            <person name="Chunag S.C."/>
            <person name="Dobhal S."/>
            <person name="Alvarez A."/>
            <person name="Arif M."/>
        </authorList>
    </citation>
    <scope>NUCLEOTIDE SEQUENCE [LARGE SCALE GENOMIC DNA]</scope>
    <source>
        <strain evidence="4 5">A5586</strain>
        <plasmid evidence="4 5">pST01</plasmid>
    </source>
</reference>
<geneLocation type="plasmid" evidence="4 5">
    <name>pST01</name>
</geneLocation>
<dbReference type="RefSeq" id="WP_311193918.1">
    <property type="nucleotide sequence ID" value="NZ_CP115542.1"/>
</dbReference>
<sequence>MNAVELSDAEKSSIFTQDVLPDLIADEEGRQPPLEPQFVILGGQPGSGKTGVLDATRHSLQEQGATWAINADDFAAYHPLYVELQARHGLEAADMVRAVTGQWIQAAIAEAQARRVNVVFESTMRQTAVVEATLSQFTSLGYSTHAKVLAVRPMESWQGNHYRREQLAAAGSLSRLASRESHDAAVSGSLTTVRQIQEHRLATRMTIVDRSDVVLYESVLTERGWSNPALAVDTLAELRQRPMSPSEATLHLERWTVIEKLARERHNRSSVSERNDAAARAEMVAISGAKAADVFRLVVEGGYSELRANAMPAVGEALSAMRAAQSIFSRLSPDDQELRSQLNEQARDSLQAKLAAGQVKDFLDLDRLAMRVTSDRSEHIEREI</sequence>
<evidence type="ECO:0000313" key="4">
    <source>
        <dbReference type="EMBL" id="WNH54840.1"/>
    </source>
</evidence>
<accession>A0ABY9YWA0</accession>
<name>A0ABY9YWA0_9GAMM</name>
<dbReference type="Gene3D" id="3.40.50.300">
    <property type="entry name" value="P-loop containing nucleotide triphosphate hydrolases"/>
    <property type="match status" value="1"/>
</dbReference>
<protein>
    <submittedName>
        <fullName evidence="4">Zeta toxin family protein</fullName>
    </submittedName>
</protein>
<dbReference type="InterPro" id="IPR010488">
    <property type="entry name" value="Zeta_toxin_domain"/>
</dbReference>
<proteinExistence type="predicted"/>
<dbReference type="Proteomes" id="UP001302072">
    <property type="component" value="Plasmid pST01"/>
</dbReference>
<dbReference type="EMBL" id="CP115542">
    <property type="protein sequence ID" value="WNH54840.1"/>
    <property type="molecule type" value="Genomic_DNA"/>
</dbReference>
<evidence type="ECO:0000256" key="2">
    <source>
        <dbReference type="ARBA" id="ARBA00022840"/>
    </source>
</evidence>
<keyword evidence="5" id="KW-1185">Reference proteome</keyword>
<keyword evidence="1" id="KW-0547">Nucleotide-binding</keyword>